<evidence type="ECO:0000313" key="1">
    <source>
        <dbReference type="EnsemblMetazoa" id="Aqu2.1.32776_001"/>
    </source>
</evidence>
<protein>
    <submittedName>
        <fullName evidence="1">Uncharacterized protein</fullName>
    </submittedName>
</protein>
<dbReference type="AlphaFoldDB" id="A0A1X7UYJ2"/>
<name>A0A1X7UYJ2_AMPQE</name>
<accession>A0A1X7UYJ2</accession>
<reference evidence="1" key="1">
    <citation type="submission" date="2017-05" db="UniProtKB">
        <authorList>
            <consortium name="EnsemblMetazoa"/>
        </authorList>
    </citation>
    <scope>IDENTIFICATION</scope>
</reference>
<sequence>MIAEYGSPTLFLRLSCAEYDSANRGQYLRKRGVLGNVEQYYVKKEYQSVKRLIITSSYGLKMLLLSVVIIQMKSIVSYKIELPVLYRITSTR</sequence>
<proteinExistence type="predicted"/>
<organism evidence="1">
    <name type="scientific">Amphimedon queenslandica</name>
    <name type="common">Sponge</name>
    <dbReference type="NCBI Taxonomy" id="400682"/>
    <lineage>
        <taxon>Eukaryota</taxon>
        <taxon>Metazoa</taxon>
        <taxon>Porifera</taxon>
        <taxon>Demospongiae</taxon>
        <taxon>Heteroscleromorpha</taxon>
        <taxon>Haplosclerida</taxon>
        <taxon>Niphatidae</taxon>
        <taxon>Amphimedon</taxon>
    </lineage>
</organism>
<dbReference type="EnsemblMetazoa" id="Aqu2.1.32776_001">
    <property type="protein sequence ID" value="Aqu2.1.32776_001"/>
    <property type="gene ID" value="Aqu2.1.32776"/>
</dbReference>
<dbReference type="InParanoid" id="A0A1X7UYJ2"/>